<feature type="compositionally biased region" description="Low complexity" evidence="6">
    <location>
        <begin position="442"/>
        <end position="463"/>
    </location>
</feature>
<feature type="transmembrane region" description="Helical" evidence="7">
    <location>
        <begin position="546"/>
        <end position="567"/>
    </location>
</feature>
<feature type="region of interest" description="Disordered" evidence="6">
    <location>
        <begin position="366"/>
        <end position="405"/>
    </location>
</feature>
<evidence type="ECO:0000256" key="5">
    <source>
        <dbReference type="ARBA" id="ARBA00023136"/>
    </source>
</evidence>
<evidence type="ECO:0000256" key="7">
    <source>
        <dbReference type="SAM" id="Phobius"/>
    </source>
</evidence>
<feature type="compositionally biased region" description="Polar residues" evidence="6">
    <location>
        <begin position="393"/>
        <end position="405"/>
    </location>
</feature>
<feature type="compositionally biased region" description="Polar residues" evidence="6">
    <location>
        <begin position="1"/>
        <end position="11"/>
    </location>
</feature>
<feature type="region of interest" description="Disordered" evidence="6">
    <location>
        <begin position="267"/>
        <end position="315"/>
    </location>
</feature>
<protein>
    <submittedName>
        <fullName evidence="8">Eukaryotic membrane protein, cytomegalovirus gH-receptor family protein</fullName>
    </submittedName>
</protein>
<keyword evidence="4 7" id="KW-1133">Transmembrane helix</keyword>
<dbReference type="eggNOG" id="KOG2490">
    <property type="taxonomic scope" value="Eukaryota"/>
</dbReference>
<feature type="transmembrane region" description="Helical" evidence="7">
    <location>
        <begin position="656"/>
        <end position="676"/>
    </location>
</feature>
<feature type="region of interest" description="Disordered" evidence="6">
    <location>
        <begin position="219"/>
        <end position="254"/>
    </location>
</feature>
<accession>W7XGT0</accession>
<keyword evidence="9" id="KW-1185">Reference proteome</keyword>
<feature type="region of interest" description="Disordered" evidence="6">
    <location>
        <begin position="442"/>
        <end position="483"/>
    </location>
</feature>
<feature type="compositionally biased region" description="Basic residues" evidence="6">
    <location>
        <begin position="381"/>
        <end position="392"/>
    </location>
</feature>
<proteinExistence type="inferred from homology"/>
<dbReference type="AlphaFoldDB" id="W7XGT0"/>
<feature type="compositionally biased region" description="Basic and acidic residues" evidence="6">
    <location>
        <begin position="366"/>
        <end position="379"/>
    </location>
</feature>
<organism evidence="8 9">
    <name type="scientific">Tetrahymena thermophila (strain SB210)</name>
    <dbReference type="NCBI Taxonomy" id="312017"/>
    <lineage>
        <taxon>Eukaryota</taxon>
        <taxon>Sar</taxon>
        <taxon>Alveolata</taxon>
        <taxon>Ciliophora</taxon>
        <taxon>Intramacronucleata</taxon>
        <taxon>Oligohymenophorea</taxon>
        <taxon>Hymenostomatida</taxon>
        <taxon>Tetrahymenina</taxon>
        <taxon>Tetrahymenidae</taxon>
        <taxon>Tetrahymena</taxon>
    </lineage>
</organism>
<feature type="region of interest" description="Disordered" evidence="6">
    <location>
        <begin position="332"/>
        <end position="352"/>
    </location>
</feature>
<dbReference type="Pfam" id="PF05346">
    <property type="entry name" value="DUF747"/>
    <property type="match status" value="1"/>
</dbReference>
<comment type="subcellular location">
    <subcellularLocation>
        <location evidence="1">Membrane</location>
        <topology evidence="1">Multi-pass membrane protein</topology>
    </subcellularLocation>
</comment>
<feature type="transmembrane region" description="Helical" evidence="7">
    <location>
        <begin position="839"/>
        <end position="861"/>
    </location>
</feature>
<dbReference type="Proteomes" id="UP000009168">
    <property type="component" value="Unassembled WGS sequence"/>
</dbReference>
<evidence type="ECO:0000313" key="8">
    <source>
        <dbReference type="EMBL" id="EWS76258.1"/>
    </source>
</evidence>
<feature type="compositionally biased region" description="Low complexity" evidence="6">
    <location>
        <begin position="219"/>
        <end position="234"/>
    </location>
</feature>
<dbReference type="GeneID" id="24440782"/>
<feature type="compositionally biased region" description="Polar residues" evidence="6">
    <location>
        <begin position="267"/>
        <end position="297"/>
    </location>
</feature>
<comment type="similarity">
    <text evidence="2">Belongs to the TAPT1 family.</text>
</comment>
<reference evidence="9" key="1">
    <citation type="journal article" date="2006" name="PLoS Biol.">
        <title>Macronuclear genome sequence of the ciliate Tetrahymena thermophila, a model eukaryote.</title>
        <authorList>
            <person name="Eisen J.A."/>
            <person name="Coyne R.S."/>
            <person name="Wu M."/>
            <person name="Wu D."/>
            <person name="Thiagarajan M."/>
            <person name="Wortman J.R."/>
            <person name="Badger J.H."/>
            <person name="Ren Q."/>
            <person name="Amedeo P."/>
            <person name="Jones K.M."/>
            <person name="Tallon L.J."/>
            <person name="Delcher A.L."/>
            <person name="Salzberg S.L."/>
            <person name="Silva J.C."/>
            <person name="Haas B.J."/>
            <person name="Majoros W.H."/>
            <person name="Farzad M."/>
            <person name="Carlton J.M."/>
            <person name="Smith R.K. Jr."/>
            <person name="Garg J."/>
            <person name="Pearlman R.E."/>
            <person name="Karrer K.M."/>
            <person name="Sun L."/>
            <person name="Manning G."/>
            <person name="Elde N.C."/>
            <person name="Turkewitz A.P."/>
            <person name="Asai D.J."/>
            <person name="Wilkes D.E."/>
            <person name="Wang Y."/>
            <person name="Cai H."/>
            <person name="Collins K."/>
            <person name="Stewart B.A."/>
            <person name="Lee S.R."/>
            <person name="Wilamowska K."/>
            <person name="Weinberg Z."/>
            <person name="Ruzzo W.L."/>
            <person name="Wloga D."/>
            <person name="Gaertig J."/>
            <person name="Frankel J."/>
            <person name="Tsao C.-C."/>
            <person name="Gorovsky M.A."/>
            <person name="Keeling P.J."/>
            <person name="Waller R.F."/>
            <person name="Patron N.J."/>
            <person name="Cherry J.M."/>
            <person name="Stover N.A."/>
            <person name="Krieger C.J."/>
            <person name="del Toro C."/>
            <person name="Ryder H.F."/>
            <person name="Williamson S.C."/>
            <person name="Barbeau R.A."/>
            <person name="Hamilton E.P."/>
            <person name="Orias E."/>
        </authorList>
    </citation>
    <scope>NUCLEOTIDE SEQUENCE [LARGE SCALE GENOMIC DNA]</scope>
    <source>
        <strain evidence="9">SB210</strain>
    </source>
</reference>
<dbReference type="InterPro" id="IPR008010">
    <property type="entry name" value="Tatp1"/>
</dbReference>
<feature type="compositionally biased region" description="Low complexity" evidence="6">
    <location>
        <begin position="12"/>
        <end position="49"/>
    </location>
</feature>
<dbReference type="GO" id="GO:0005789">
    <property type="term" value="C:endoplasmic reticulum membrane"/>
    <property type="evidence" value="ECO:0007669"/>
    <property type="project" value="TreeGrafter"/>
</dbReference>
<feature type="transmembrane region" description="Helical" evidence="7">
    <location>
        <begin position="807"/>
        <end position="827"/>
    </location>
</feature>
<keyword evidence="3 7" id="KW-0812">Transmembrane</keyword>
<feature type="transmembrane region" description="Helical" evidence="7">
    <location>
        <begin position="629"/>
        <end position="650"/>
    </location>
</feature>
<evidence type="ECO:0000256" key="1">
    <source>
        <dbReference type="ARBA" id="ARBA00004141"/>
    </source>
</evidence>
<dbReference type="EMBL" id="GG662841">
    <property type="protein sequence ID" value="EWS76258.1"/>
    <property type="molecule type" value="Genomic_DNA"/>
</dbReference>
<evidence type="ECO:0000256" key="2">
    <source>
        <dbReference type="ARBA" id="ARBA00008803"/>
    </source>
</evidence>
<dbReference type="PANTHER" id="PTHR13317">
    <property type="entry name" value="TRANSMEMBRANE ANTERIOR POSTERIOR TRANSFORMATION PROTEIN 1 HOMOLOG"/>
    <property type="match status" value="1"/>
</dbReference>
<evidence type="ECO:0000256" key="4">
    <source>
        <dbReference type="ARBA" id="ARBA00022989"/>
    </source>
</evidence>
<feature type="compositionally biased region" description="Basic residues" evidence="6">
    <location>
        <begin position="50"/>
        <end position="59"/>
    </location>
</feature>
<feature type="region of interest" description="Disordered" evidence="6">
    <location>
        <begin position="136"/>
        <end position="169"/>
    </location>
</feature>
<name>W7XGT0_TETTS</name>
<gene>
    <name evidence="8" type="ORF">TTHERM_000812919</name>
</gene>
<evidence type="ECO:0000256" key="3">
    <source>
        <dbReference type="ARBA" id="ARBA00022692"/>
    </source>
</evidence>
<feature type="compositionally biased region" description="Basic and acidic residues" evidence="6">
    <location>
        <begin position="471"/>
        <end position="483"/>
    </location>
</feature>
<dbReference type="OrthoDB" id="288999at2759"/>
<feature type="compositionally biased region" description="Polar residues" evidence="6">
    <location>
        <begin position="136"/>
        <end position="168"/>
    </location>
</feature>
<keyword evidence="5 7" id="KW-0472">Membrane</keyword>
<sequence length="921" mass="107634">MNYSGQQARLDQSNQKLNGNNNQSNILNSSVKQKEQNQQSQQVNQVNISKKNKKNKKRSSQQASNSDEYSRNANIDHILSAIENNKRCNDSDFYNQSNNKISQEYLSLVDSTEPNNNTVEYIRRKLSDQNYSLISPENKTSATNFHKKSNSNQERLSSSVSSYGTNKDSQYDDGFITIGKAAKPNNGYNNQLHYNEQNKQISSKQNCSYSINVLNDSNINQQNKHNNSNNQTQNKNHKMKQHSNQNQQQHVRKHDQIQIVHSNSYNIENSDSKHNQSNHNRFSSSGDIKNKQNQSSPLKEIKQHRSSLVVQQNQNNKFKNEINSLDYVQEEQRINNSSSQELDHENEEINQQEDKESYEYFSNIDHDESQQTSKEDNNHLKVMRKKTNRSKSIHNSTELGSVNNNSQEKLGCLTAKNDSKTTKDDTDFTSINNLENQNQLQLTNQSSQQSQNNSNVMSQSCQNLPNPPTLQKEKSITNEDKDKEKEEGSLAIFRCPIALEKYNIKLWIMYVDNLIEVMFKLPIELIILIAEYIIKGKQIQRKDFHIWVHFILILIPVLIFTDNLYIIEMKEYFDVSYWYHAFRGQSTLKLYGVLMTADIVDKMLCTFGEYLILDIIWQKLPKSPLLHLIKYIIPAILYVFLHSLVLFLSIIATNVILNSDISFLFVMMFVHLSMKLKSTIFKKFTKDGYVQQTHSDLRSRFAKFLYVFLIWASMRGFPEDIVRKLVYFLGFEVIVEWIKHIFLMLLNNLKLSIVESMSKSCKVFVAQVRIIPSFQAQEILNNKTLQTFMERENYLAQTPYVSPSLKIGFRVNFLAFHHAVIIIKILYPIMLNYFSYNNFWIAIFFVRIFQILNDLLIYKFSFNNNEIIKLYTLKNQSLLKTIFNKIDYLIFTHGIYSILKFYYNDSFKNPIELLSPLFSKQ</sequence>
<dbReference type="KEGG" id="tet:TTHERM_000812919"/>
<dbReference type="RefSeq" id="XP_012651217.1">
    <property type="nucleotide sequence ID" value="XM_012795763.1"/>
</dbReference>
<evidence type="ECO:0000256" key="6">
    <source>
        <dbReference type="SAM" id="MobiDB-lite"/>
    </source>
</evidence>
<evidence type="ECO:0000313" key="9">
    <source>
        <dbReference type="Proteomes" id="UP000009168"/>
    </source>
</evidence>
<dbReference type="InParanoid" id="W7XGT0"/>
<feature type="region of interest" description="Disordered" evidence="6">
    <location>
        <begin position="1"/>
        <end position="72"/>
    </location>
</feature>
<dbReference type="PANTHER" id="PTHR13317:SF4">
    <property type="entry name" value="TRANSMEMBRANE ANTERIOR POSTERIOR TRANSFORMATION PROTEIN 1 HOMOLOG"/>
    <property type="match status" value="1"/>
</dbReference>